<dbReference type="InterPro" id="IPR010982">
    <property type="entry name" value="Lambda_DNA-bd_dom_sf"/>
</dbReference>
<dbReference type="Pfam" id="PF01381">
    <property type="entry name" value="HTH_3"/>
    <property type="match status" value="1"/>
</dbReference>
<dbReference type="RefSeq" id="WP_175490618.1">
    <property type="nucleotide sequence ID" value="NZ_FOTS01000040.1"/>
</dbReference>
<evidence type="ECO:0000313" key="3">
    <source>
        <dbReference type="Proteomes" id="UP000199520"/>
    </source>
</evidence>
<protein>
    <submittedName>
        <fullName evidence="2">Helix-turn-helix</fullName>
    </submittedName>
</protein>
<dbReference type="GO" id="GO:0003677">
    <property type="term" value="F:DNA binding"/>
    <property type="evidence" value="ECO:0007669"/>
    <property type="project" value="InterPro"/>
</dbReference>
<dbReference type="STRING" id="1123291.SAMN04490355_104079"/>
<sequence length="78" mass="8925">MLRRENLLNARKKVNKTQAQVALECCIDRTVYSRIETGVIKRVDYELAILIARAVKSTADHIFLPIDVHNIHNKNIVA</sequence>
<evidence type="ECO:0000313" key="2">
    <source>
        <dbReference type="EMBL" id="SFM09982.1"/>
    </source>
</evidence>
<dbReference type="AlphaFoldDB" id="A0A1I4N359"/>
<dbReference type="Gene3D" id="1.10.260.40">
    <property type="entry name" value="lambda repressor-like DNA-binding domains"/>
    <property type="match status" value="1"/>
</dbReference>
<proteinExistence type="predicted"/>
<dbReference type="PROSITE" id="PS50943">
    <property type="entry name" value="HTH_CROC1"/>
    <property type="match status" value="1"/>
</dbReference>
<dbReference type="Proteomes" id="UP000199520">
    <property type="component" value="Unassembled WGS sequence"/>
</dbReference>
<dbReference type="CDD" id="cd00093">
    <property type="entry name" value="HTH_XRE"/>
    <property type="match status" value="1"/>
</dbReference>
<name>A0A1I4N359_9FIRM</name>
<dbReference type="SUPFAM" id="SSF47413">
    <property type="entry name" value="lambda repressor-like DNA-binding domains"/>
    <property type="match status" value="1"/>
</dbReference>
<dbReference type="SMART" id="SM00530">
    <property type="entry name" value="HTH_XRE"/>
    <property type="match status" value="1"/>
</dbReference>
<keyword evidence="3" id="KW-1185">Reference proteome</keyword>
<evidence type="ECO:0000259" key="1">
    <source>
        <dbReference type="PROSITE" id="PS50943"/>
    </source>
</evidence>
<dbReference type="InterPro" id="IPR001387">
    <property type="entry name" value="Cro/C1-type_HTH"/>
</dbReference>
<dbReference type="EMBL" id="FOTS01000040">
    <property type="protein sequence ID" value="SFM09982.1"/>
    <property type="molecule type" value="Genomic_DNA"/>
</dbReference>
<reference evidence="3" key="1">
    <citation type="submission" date="2016-10" db="EMBL/GenBank/DDBJ databases">
        <authorList>
            <person name="Varghese N."/>
            <person name="Submissions S."/>
        </authorList>
    </citation>
    <scope>NUCLEOTIDE SEQUENCE [LARGE SCALE GENOMIC DNA]</scope>
    <source>
        <strain evidence="3">DSM 13327</strain>
    </source>
</reference>
<organism evidence="2 3">
    <name type="scientific">Pelosinus propionicus DSM 13327</name>
    <dbReference type="NCBI Taxonomy" id="1123291"/>
    <lineage>
        <taxon>Bacteria</taxon>
        <taxon>Bacillati</taxon>
        <taxon>Bacillota</taxon>
        <taxon>Negativicutes</taxon>
        <taxon>Selenomonadales</taxon>
        <taxon>Sporomusaceae</taxon>
        <taxon>Pelosinus</taxon>
    </lineage>
</organism>
<gene>
    <name evidence="2" type="ORF">SAMN04490355_104079</name>
</gene>
<feature type="domain" description="HTH cro/C1-type" evidence="1">
    <location>
        <begin position="7"/>
        <end position="62"/>
    </location>
</feature>
<accession>A0A1I4N359</accession>